<dbReference type="Pfam" id="PF06985">
    <property type="entry name" value="HET"/>
    <property type="match status" value="1"/>
</dbReference>
<proteinExistence type="predicted"/>
<gene>
    <name evidence="2" type="ORF">M501DRAFT_991910</name>
</gene>
<dbReference type="InterPro" id="IPR010730">
    <property type="entry name" value="HET"/>
</dbReference>
<feature type="domain" description="Heterokaryon incompatibility" evidence="1">
    <location>
        <begin position="55"/>
        <end position="217"/>
    </location>
</feature>
<dbReference type="OrthoDB" id="5386682at2759"/>
<keyword evidence="3" id="KW-1185">Reference proteome</keyword>
<dbReference type="PANTHER" id="PTHR24148">
    <property type="entry name" value="ANKYRIN REPEAT DOMAIN-CONTAINING PROTEIN 39 HOMOLOG-RELATED"/>
    <property type="match status" value="1"/>
</dbReference>
<evidence type="ECO:0000259" key="1">
    <source>
        <dbReference type="Pfam" id="PF06985"/>
    </source>
</evidence>
<name>A0A9P4VSJ5_9PEZI</name>
<reference evidence="2" key="1">
    <citation type="journal article" date="2020" name="Stud. Mycol.">
        <title>101 Dothideomycetes genomes: a test case for predicting lifestyles and emergence of pathogens.</title>
        <authorList>
            <person name="Haridas S."/>
            <person name="Albert R."/>
            <person name="Binder M."/>
            <person name="Bloem J."/>
            <person name="Labutti K."/>
            <person name="Salamov A."/>
            <person name="Andreopoulos B."/>
            <person name="Baker S."/>
            <person name="Barry K."/>
            <person name="Bills G."/>
            <person name="Bluhm B."/>
            <person name="Cannon C."/>
            <person name="Castanera R."/>
            <person name="Culley D."/>
            <person name="Daum C."/>
            <person name="Ezra D."/>
            <person name="Gonzalez J."/>
            <person name="Henrissat B."/>
            <person name="Kuo A."/>
            <person name="Liang C."/>
            <person name="Lipzen A."/>
            <person name="Lutzoni F."/>
            <person name="Magnuson J."/>
            <person name="Mondo S."/>
            <person name="Nolan M."/>
            <person name="Ohm R."/>
            <person name="Pangilinan J."/>
            <person name="Park H.-J."/>
            <person name="Ramirez L."/>
            <person name="Alfaro M."/>
            <person name="Sun H."/>
            <person name="Tritt A."/>
            <person name="Yoshinaga Y."/>
            <person name="Zwiers L.-H."/>
            <person name="Turgeon B."/>
            <person name="Goodwin S."/>
            <person name="Spatafora J."/>
            <person name="Crous P."/>
            <person name="Grigoriev I."/>
        </authorList>
    </citation>
    <scope>NUCLEOTIDE SEQUENCE</scope>
    <source>
        <strain evidence="2">CBS 101060</strain>
    </source>
</reference>
<dbReference type="InterPro" id="IPR052895">
    <property type="entry name" value="HetReg/Transcr_Mod"/>
</dbReference>
<evidence type="ECO:0000313" key="3">
    <source>
        <dbReference type="Proteomes" id="UP000799429"/>
    </source>
</evidence>
<evidence type="ECO:0000313" key="2">
    <source>
        <dbReference type="EMBL" id="KAF2839922.1"/>
    </source>
</evidence>
<dbReference type="EMBL" id="MU006094">
    <property type="protein sequence ID" value="KAF2839922.1"/>
    <property type="molecule type" value="Genomic_DNA"/>
</dbReference>
<organism evidence="2 3">
    <name type="scientific">Patellaria atrata CBS 101060</name>
    <dbReference type="NCBI Taxonomy" id="1346257"/>
    <lineage>
        <taxon>Eukaryota</taxon>
        <taxon>Fungi</taxon>
        <taxon>Dikarya</taxon>
        <taxon>Ascomycota</taxon>
        <taxon>Pezizomycotina</taxon>
        <taxon>Dothideomycetes</taxon>
        <taxon>Dothideomycetes incertae sedis</taxon>
        <taxon>Patellariales</taxon>
        <taxon>Patellariaceae</taxon>
        <taxon>Patellaria</taxon>
    </lineage>
</organism>
<dbReference type="AlphaFoldDB" id="A0A9P4VSJ5"/>
<sequence>MDLYQYQLLPRLEYDIRNPRQRQQWFRLATLSPGIGHENTELKLENYELSHAPAYEVLSYCWGPDEGQNQVIVNSFFGVGLLRIRPNLREALLRLRFPDLHRRLWIDAICINQEDNDEKGVQVQMMRDIYGHANRTIVWLGVGDETTNATFELAKRISIVRAQDDSALGDVFGHSYRMGQSKERDVSERGIIAQSAWEGLERVYSSDWFSRIWVVQEGTQDFQSTDTRDKVFALIGMSTEGSDELYAIKGDFDPRNSLSFPKRIAWHAVTKAVKPLQSDQNKSVQEVYRDITRYLICKIPPKLDIISMVHHNGDPYQDGFPSWVPRFDKHKNVRFPIRASGCYMTSRTVVTSERLGREQIDPNCLHLQGVYLDVIHSMSHEMSSNETSSHFSPERIWSEISPLDIYFSDRQLYFNGEPLDIAFGMAMIGGEIGAFQALMAVGQIKRDATDFSAVIDSKEVLIQSMSLFRNFLVAHTASQDNSESYPREGSEEETAIRLFFMAAQMRCTGRRVFWTKRGRLGLGPRAMRPGDLLYALHGGRVPFVLRLCNGYYTLIGEAYVRDDDIMWGDYAERLSGSVRRIEIRKGEPFHLLNEDIYKCLFPRLERNTMMLSRSLTLLISSGS</sequence>
<comment type="caution">
    <text evidence="2">The sequence shown here is derived from an EMBL/GenBank/DDBJ whole genome shotgun (WGS) entry which is preliminary data.</text>
</comment>
<dbReference type="Pfam" id="PF26639">
    <property type="entry name" value="Het-6_barrel"/>
    <property type="match status" value="1"/>
</dbReference>
<protein>
    <submittedName>
        <fullName evidence="2">HET-domain-containing protein</fullName>
    </submittedName>
</protein>
<dbReference type="Proteomes" id="UP000799429">
    <property type="component" value="Unassembled WGS sequence"/>
</dbReference>
<accession>A0A9P4VSJ5</accession>
<dbReference type="PANTHER" id="PTHR24148:SF64">
    <property type="entry name" value="HETEROKARYON INCOMPATIBILITY DOMAIN-CONTAINING PROTEIN"/>
    <property type="match status" value="1"/>
</dbReference>